<dbReference type="eggNOG" id="COG0142">
    <property type="taxonomic scope" value="Bacteria"/>
</dbReference>
<dbReference type="OrthoDB" id="2417886at2"/>
<dbReference type="EMBL" id="CP007739">
    <property type="protein sequence ID" value="AIE60550.1"/>
    <property type="molecule type" value="Genomic_DNA"/>
</dbReference>
<organism evidence="1 2">
    <name type="scientific">Bacillus methanolicus (strain MGA3 / ATCC 53907)</name>
    <dbReference type="NCBI Taxonomy" id="796606"/>
    <lineage>
        <taxon>Bacteria</taxon>
        <taxon>Bacillati</taxon>
        <taxon>Bacillota</taxon>
        <taxon>Bacilli</taxon>
        <taxon>Bacillales</taxon>
        <taxon>Bacillaceae</taxon>
        <taxon>Bacillus</taxon>
    </lineage>
</organism>
<evidence type="ECO:0000313" key="1">
    <source>
        <dbReference type="EMBL" id="AIE60550.1"/>
    </source>
</evidence>
<dbReference type="HOGENOM" id="CLU_087202_0_0_9"/>
<reference evidence="1 2" key="1">
    <citation type="journal article" date="2015" name="BMC Genomics">
        <title>Transcriptome analysis of thermophilic methylotrophic Bacillus methanolicus MGA3 using RNA-sequencing provides detailed insights into its previously uncharted transcriptional landscape.</title>
        <authorList>
            <person name="Irla M."/>
            <person name="Neshat A."/>
            <person name="Brautaset T."/>
            <person name="Ruckert C."/>
            <person name="Kalinowski J."/>
            <person name="Wendisch V.F."/>
        </authorList>
    </citation>
    <scope>NUCLEOTIDE SEQUENCE [LARGE SCALE GENOMIC DNA]</scope>
    <source>
        <strain evidence="2">MGA3 / ATCC 53907</strain>
    </source>
</reference>
<proteinExistence type="predicted"/>
<accession>A0A068LSF5</accession>
<dbReference type="AlphaFoldDB" id="A0A068LSF5"/>
<name>A0A068LSF5_BACMM</name>
<keyword evidence="2" id="KW-1185">Reference proteome</keyword>
<dbReference type="STRING" id="796606.BMMGA3_10770"/>
<dbReference type="Gene3D" id="1.20.120.1450">
    <property type="match status" value="1"/>
</dbReference>
<dbReference type="EC" id="2.5.1.30" evidence="1"/>
<keyword evidence="1" id="KW-0808">Transferase</keyword>
<dbReference type="GO" id="GO:0009234">
    <property type="term" value="P:menaquinone biosynthetic process"/>
    <property type="evidence" value="ECO:0007669"/>
    <property type="project" value="InterPro"/>
</dbReference>
<sequence>MIDLQDIQLKLTKIKEQIMRYVSHPYLLKYIQAPTVDEDKLLLLVSLMDHLNISNDEMESYVLTTMLIQIALDTHEHVTENKNQEDTHYSLKNRQLTVLAGDYYSGLYYKHLSEINSIDVIRILAAGIKDVNEHKISVYQKDPDGIDKLMNSIKMIESSLFEKLTEYFQADVWDEYASNLLFIKRLINEKKQFLHKETSILFEGLKKLVFPKNEQPLSELSNEQQRFLLLICDRYIEFAKQLIEKGIKKLPFLNELLKERTLSILNQHHSLAKTFVEEG</sequence>
<dbReference type="Proteomes" id="UP000027602">
    <property type="component" value="Chromosome"/>
</dbReference>
<dbReference type="RefSeq" id="WP_034669241.1">
    <property type="nucleotide sequence ID" value="NZ_ADWW01000002.1"/>
</dbReference>
<dbReference type="GO" id="GO:0000010">
    <property type="term" value="F:heptaprenyl diphosphate synthase activity"/>
    <property type="evidence" value="ECO:0007669"/>
    <property type="project" value="UniProtKB-EC"/>
</dbReference>
<dbReference type="InterPro" id="IPR009920">
    <property type="entry name" value="HEPPP_synth_su1"/>
</dbReference>
<evidence type="ECO:0000313" key="2">
    <source>
        <dbReference type="Proteomes" id="UP000027602"/>
    </source>
</evidence>
<dbReference type="Pfam" id="PF07307">
    <property type="entry name" value="HEPPP_synt_1"/>
    <property type="match status" value="1"/>
</dbReference>
<gene>
    <name evidence="1" type="primary">hepS</name>
    <name evidence="1" type="ORF">BMMGA3_10770</name>
</gene>
<protein>
    <submittedName>
        <fullName evidence="1">Heptaprenyl diphosphate synthase component I</fullName>
        <ecNumber evidence="1">2.5.1.30</ecNumber>
    </submittedName>
</protein>
<dbReference type="KEGG" id="bmet:BMMGA3_10770"/>